<name>A0A1H1QMI9_9ACTN</name>
<evidence type="ECO:0008006" key="3">
    <source>
        <dbReference type="Google" id="ProtNLM"/>
    </source>
</evidence>
<accession>A0A1H1QMI9</accession>
<dbReference type="EMBL" id="LT629757">
    <property type="protein sequence ID" value="SDS24553.1"/>
    <property type="molecule type" value="Genomic_DNA"/>
</dbReference>
<keyword evidence="2" id="KW-1185">Reference proteome</keyword>
<dbReference type="AlphaFoldDB" id="A0A1H1QMI9"/>
<dbReference type="STRING" id="642780.SAMN04488570_1454"/>
<reference evidence="2" key="1">
    <citation type="submission" date="2016-10" db="EMBL/GenBank/DDBJ databases">
        <authorList>
            <person name="Varghese N."/>
            <person name="Submissions S."/>
        </authorList>
    </citation>
    <scope>NUCLEOTIDE SEQUENCE [LARGE SCALE GENOMIC DNA]</scope>
    <source>
        <strain evidence="2">DSM 22127</strain>
    </source>
</reference>
<organism evidence="1 2">
    <name type="scientific">Nocardioides scoriae</name>
    <dbReference type="NCBI Taxonomy" id="642780"/>
    <lineage>
        <taxon>Bacteria</taxon>
        <taxon>Bacillati</taxon>
        <taxon>Actinomycetota</taxon>
        <taxon>Actinomycetes</taxon>
        <taxon>Propionibacteriales</taxon>
        <taxon>Nocardioidaceae</taxon>
        <taxon>Nocardioides</taxon>
    </lineage>
</organism>
<sequence length="109" mass="11382">MTDVTAWTASLRGAATAWRDQQATLRSARSGLAGAEGTATAAGPRVEPALSAFLDTWVEALTLHADTAERHADDLDASAASYDATDEASHAAMAALLPWDQRTSRPEGS</sequence>
<protein>
    <recommendedName>
        <fullName evidence="3">Excreted virulence factor EspC, type VII ESX diderm</fullName>
    </recommendedName>
</protein>
<proteinExistence type="predicted"/>
<dbReference type="Proteomes" id="UP000198859">
    <property type="component" value="Chromosome I"/>
</dbReference>
<dbReference type="RefSeq" id="WP_091727781.1">
    <property type="nucleotide sequence ID" value="NZ_LT629757.1"/>
</dbReference>
<evidence type="ECO:0000313" key="1">
    <source>
        <dbReference type="EMBL" id="SDS24553.1"/>
    </source>
</evidence>
<evidence type="ECO:0000313" key="2">
    <source>
        <dbReference type="Proteomes" id="UP000198859"/>
    </source>
</evidence>
<gene>
    <name evidence="1" type="ORF">SAMN04488570_1454</name>
</gene>